<dbReference type="EMBL" id="LN879430">
    <property type="protein sequence ID" value="CUH91643.1"/>
    <property type="molecule type" value="Genomic_DNA"/>
</dbReference>
<feature type="transmembrane region" description="Helical" evidence="1">
    <location>
        <begin position="6"/>
        <end position="21"/>
    </location>
</feature>
<dbReference type="InterPro" id="IPR006976">
    <property type="entry name" value="VanZ-like"/>
</dbReference>
<accession>A0A0K8J2X2</accession>
<proteinExistence type="predicted"/>
<dbReference type="InterPro" id="IPR053150">
    <property type="entry name" value="Teicoplanin_resist-assoc"/>
</dbReference>
<feature type="transmembrane region" description="Helical" evidence="1">
    <location>
        <begin position="144"/>
        <end position="165"/>
    </location>
</feature>
<dbReference type="PANTHER" id="PTHR36834:SF1">
    <property type="entry name" value="INTEGRAL MEMBRANE PROTEIN"/>
    <property type="match status" value="1"/>
</dbReference>
<keyword evidence="1" id="KW-0812">Transmembrane</keyword>
<evidence type="ECO:0000313" key="4">
    <source>
        <dbReference type="Proteomes" id="UP000196053"/>
    </source>
</evidence>
<feature type="transmembrane region" description="Helical" evidence="1">
    <location>
        <begin position="114"/>
        <end position="132"/>
    </location>
</feature>
<evidence type="ECO:0000256" key="1">
    <source>
        <dbReference type="SAM" id="Phobius"/>
    </source>
</evidence>
<dbReference type="AlphaFoldDB" id="A0A0K8J2X2"/>
<organism evidence="3 4">
    <name type="scientific">Herbinix luporum</name>
    <dbReference type="NCBI Taxonomy" id="1679721"/>
    <lineage>
        <taxon>Bacteria</taxon>
        <taxon>Bacillati</taxon>
        <taxon>Bacillota</taxon>
        <taxon>Clostridia</taxon>
        <taxon>Lachnospirales</taxon>
        <taxon>Lachnospiraceae</taxon>
        <taxon>Herbinix</taxon>
    </lineage>
</organism>
<dbReference type="RefSeq" id="WP_242955261.1">
    <property type="nucleotide sequence ID" value="NZ_LN879430.1"/>
</dbReference>
<sequence>MYFLDFFILVIIYFMFFYRKWSKGSKNMLLRNTTMYVYIMMVLFVTLMPFPIPFINGTNNLFIESINLIPFRDLRLNYGGAIREIILNIIMMVPFGFLYPIIKKKGVLRVTISTFLFSFVIEILQLMSAWWGGLSSRSFDVTDLITNTFGGLIGYIIFIVLRPLIQRIIK</sequence>
<dbReference type="Proteomes" id="UP000196053">
    <property type="component" value="Chromosome I"/>
</dbReference>
<feature type="transmembrane region" description="Helical" evidence="1">
    <location>
        <begin position="33"/>
        <end position="52"/>
    </location>
</feature>
<name>A0A0K8J2X2_9FIRM</name>
<reference evidence="4" key="1">
    <citation type="submission" date="2015-09" db="EMBL/GenBank/DDBJ databases">
        <authorList>
            <person name="Wibberg D."/>
        </authorList>
    </citation>
    <scope>NUCLEOTIDE SEQUENCE [LARGE SCALE GENOMIC DNA]</scope>
    <source>
        <strain evidence="4">SD1D</strain>
    </source>
</reference>
<dbReference type="KEGG" id="hsd:SD1D_0081"/>
<evidence type="ECO:0000259" key="2">
    <source>
        <dbReference type="Pfam" id="PF04892"/>
    </source>
</evidence>
<dbReference type="Pfam" id="PF04892">
    <property type="entry name" value="VanZ"/>
    <property type="match status" value="1"/>
</dbReference>
<evidence type="ECO:0000313" key="3">
    <source>
        <dbReference type="EMBL" id="CUH91643.1"/>
    </source>
</evidence>
<keyword evidence="4" id="KW-1185">Reference proteome</keyword>
<keyword evidence="1" id="KW-0472">Membrane</keyword>
<dbReference type="PANTHER" id="PTHR36834">
    <property type="entry name" value="MEMBRANE PROTEIN-RELATED"/>
    <property type="match status" value="1"/>
</dbReference>
<keyword evidence="1" id="KW-1133">Transmembrane helix</keyword>
<gene>
    <name evidence="3" type="ORF">SD1D_0081</name>
</gene>
<protein>
    <submittedName>
        <fullName evidence="3">Putative membrane protein</fullName>
    </submittedName>
</protein>
<feature type="domain" description="VanZ-like" evidence="2">
    <location>
        <begin position="36"/>
        <end position="161"/>
    </location>
</feature>
<feature type="transmembrane region" description="Helical" evidence="1">
    <location>
        <begin position="85"/>
        <end position="102"/>
    </location>
</feature>